<name>A0A2G5TG43_9PELO</name>
<dbReference type="GO" id="GO:0016020">
    <property type="term" value="C:membrane"/>
    <property type="evidence" value="ECO:0007669"/>
    <property type="project" value="InterPro"/>
</dbReference>
<feature type="domain" description="V-SNARE coiled-coil homology" evidence="4">
    <location>
        <begin position="36"/>
        <end position="96"/>
    </location>
</feature>
<dbReference type="Gene3D" id="1.20.5.110">
    <property type="match status" value="1"/>
</dbReference>
<dbReference type="Pfam" id="PF00957">
    <property type="entry name" value="Synaptobrevin"/>
    <property type="match status" value="1"/>
</dbReference>
<evidence type="ECO:0000259" key="4">
    <source>
        <dbReference type="PROSITE" id="PS50892"/>
    </source>
</evidence>
<dbReference type="EMBL" id="PDUG01000005">
    <property type="protein sequence ID" value="PIC26272.1"/>
    <property type="molecule type" value="Genomic_DNA"/>
</dbReference>
<dbReference type="PANTHER" id="PTHR45701">
    <property type="entry name" value="SYNAPTOBREVIN FAMILY MEMBER"/>
    <property type="match status" value="1"/>
</dbReference>
<organism evidence="5 6">
    <name type="scientific">Caenorhabditis nigoni</name>
    <dbReference type="NCBI Taxonomy" id="1611254"/>
    <lineage>
        <taxon>Eukaryota</taxon>
        <taxon>Metazoa</taxon>
        <taxon>Ecdysozoa</taxon>
        <taxon>Nematoda</taxon>
        <taxon>Chromadorea</taxon>
        <taxon>Rhabditida</taxon>
        <taxon>Rhabditina</taxon>
        <taxon>Rhabditomorpha</taxon>
        <taxon>Rhabditoidea</taxon>
        <taxon>Rhabditidae</taxon>
        <taxon>Peloderinae</taxon>
        <taxon>Caenorhabditis</taxon>
    </lineage>
</organism>
<dbReference type="GO" id="GO:0016192">
    <property type="term" value="P:vesicle-mediated transport"/>
    <property type="evidence" value="ECO:0007669"/>
    <property type="project" value="InterPro"/>
</dbReference>
<evidence type="ECO:0000256" key="2">
    <source>
        <dbReference type="SAM" id="MobiDB-lite"/>
    </source>
</evidence>
<dbReference type="AlphaFoldDB" id="A0A2G5TG43"/>
<reference evidence="6" key="1">
    <citation type="submission" date="2017-10" db="EMBL/GenBank/DDBJ databases">
        <title>Rapid genome shrinkage in a self-fertile nematode reveals novel sperm competition proteins.</title>
        <authorList>
            <person name="Yin D."/>
            <person name="Schwarz E.M."/>
            <person name="Thomas C.G."/>
            <person name="Felde R.L."/>
            <person name="Korf I.F."/>
            <person name="Cutter A.D."/>
            <person name="Schartner C.M."/>
            <person name="Ralston E.J."/>
            <person name="Meyer B.J."/>
            <person name="Haag E.S."/>
        </authorList>
    </citation>
    <scope>NUCLEOTIDE SEQUENCE [LARGE SCALE GENOMIC DNA]</scope>
    <source>
        <strain evidence="6">JU1422</strain>
    </source>
</reference>
<dbReference type="Proteomes" id="UP000230233">
    <property type="component" value="Chromosome V"/>
</dbReference>
<protein>
    <recommendedName>
        <fullName evidence="4">V-SNARE coiled-coil homology domain-containing protein</fullName>
    </recommendedName>
</protein>
<evidence type="ECO:0000256" key="3">
    <source>
        <dbReference type="SAM" id="Phobius"/>
    </source>
</evidence>
<feature type="region of interest" description="Disordered" evidence="2">
    <location>
        <begin position="1"/>
        <end position="34"/>
    </location>
</feature>
<dbReference type="STRING" id="1611254.A0A2G5TG43"/>
<dbReference type="InterPro" id="IPR016444">
    <property type="entry name" value="Synaptobrevin/VAMP"/>
</dbReference>
<evidence type="ECO:0000256" key="1">
    <source>
        <dbReference type="PROSITE-ProRule" id="PRU00290"/>
    </source>
</evidence>
<sequence>MERETFKMSSNDQGAPRDVESGAGDISSGGTYNSKRIQMTKAQVDEVVNVMKNNVNKVMEREAQLSSLDHRADALQSGASQFQQSSRTLRQKYWWQNARMMIIIAIIVVLLIGIIILWISN</sequence>
<comment type="caution">
    <text evidence="5">The sequence shown here is derived from an EMBL/GenBank/DDBJ whole genome shotgun (WGS) entry which is preliminary data.</text>
</comment>
<accession>A0A2G5TG43</accession>
<dbReference type="PRINTS" id="PR00219">
    <property type="entry name" value="SYNAPTOBREVN"/>
</dbReference>
<gene>
    <name evidence="5" type="primary">Cni-snb-2</name>
    <name evidence="5" type="synonym">Cnig_chr_V.g18891</name>
    <name evidence="5" type="ORF">B9Z55_018891</name>
</gene>
<dbReference type="SUPFAM" id="SSF58038">
    <property type="entry name" value="SNARE fusion complex"/>
    <property type="match status" value="1"/>
</dbReference>
<evidence type="ECO:0000313" key="6">
    <source>
        <dbReference type="Proteomes" id="UP000230233"/>
    </source>
</evidence>
<keyword evidence="3" id="KW-0812">Transmembrane</keyword>
<keyword evidence="3" id="KW-1133">Transmembrane helix</keyword>
<dbReference type="PROSITE" id="PS50892">
    <property type="entry name" value="V_SNARE"/>
    <property type="match status" value="1"/>
</dbReference>
<dbReference type="InterPro" id="IPR042855">
    <property type="entry name" value="V_SNARE_CC"/>
</dbReference>
<keyword evidence="3" id="KW-0472">Membrane</keyword>
<keyword evidence="1" id="KW-0175">Coiled coil</keyword>
<evidence type="ECO:0000313" key="5">
    <source>
        <dbReference type="EMBL" id="PIC26272.1"/>
    </source>
</evidence>
<keyword evidence="6" id="KW-1185">Reference proteome</keyword>
<dbReference type="OrthoDB" id="10042941at2759"/>
<dbReference type="PIRSF" id="PIRSF005409">
    <property type="entry name" value="Synaptobrevin_euk"/>
    <property type="match status" value="1"/>
</dbReference>
<proteinExistence type="predicted"/>
<feature type="transmembrane region" description="Helical" evidence="3">
    <location>
        <begin position="100"/>
        <end position="119"/>
    </location>
</feature>
<dbReference type="InterPro" id="IPR001388">
    <property type="entry name" value="Synaptobrevin-like"/>
</dbReference>